<evidence type="ECO:0000313" key="7">
    <source>
        <dbReference type="Proteomes" id="UP000180166"/>
    </source>
</evidence>
<dbReference type="PANTHER" id="PTHR31793:SF24">
    <property type="entry name" value="LONG-CHAIN ACYL-COA THIOESTERASE FADM"/>
    <property type="match status" value="1"/>
</dbReference>
<dbReference type="Proteomes" id="UP000037179">
    <property type="component" value="Unassembled WGS sequence"/>
</dbReference>
<gene>
    <name evidence="4" type="ORF">NS506_03391</name>
    <name evidence="5" type="ORF">NSK11_contig00146-0022</name>
</gene>
<dbReference type="Proteomes" id="UP000180166">
    <property type="component" value="Chromosome"/>
</dbReference>
<reference evidence="4 7" key="3">
    <citation type="submission" date="2016-10" db="EMBL/GenBank/DDBJ databases">
        <title>Genome sequence of Nocardia seriolae strain EM150506, isolated from Anguila japonica.</title>
        <authorList>
            <person name="Han H.-J."/>
        </authorList>
    </citation>
    <scope>NUCLEOTIDE SEQUENCE [LARGE SCALE GENOMIC DNA]</scope>
    <source>
        <strain evidence="4 7">EM150506</strain>
    </source>
</reference>
<feature type="region of interest" description="Disordered" evidence="1">
    <location>
        <begin position="1"/>
        <end position="20"/>
    </location>
</feature>
<dbReference type="EMBL" id="BBYQ01000146">
    <property type="protein sequence ID" value="GAP32219.1"/>
    <property type="molecule type" value="Genomic_DNA"/>
</dbReference>
<organism evidence="5 6">
    <name type="scientific">Nocardia seriolae</name>
    <dbReference type="NCBI Taxonomy" id="37332"/>
    <lineage>
        <taxon>Bacteria</taxon>
        <taxon>Bacillati</taxon>
        <taxon>Actinomycetota</taxon>
        <taxon>Actinomycetes</taxon>
        <taxon>Mycobacteriales</taxon>
        <taxon>Nocardiaceae</taxon>
        <taxon>Nocardia</taxon>
    </lineage>
</organism>
<dbReference type="EMBL" id="CP017839">
    <property type="protein sequence ID" value="APA97443.1"/>
    <property type="molecule type" value="Genomic_DNA"/>
</dbReference>
<accession>A0ABC9Z398</accession>
<dbReference type="SUPFAM" id="SSF54637">
    <property type="entry name" value="Thioesterase/thiol ester dehydrase-isomerase"/>
    <property type="match status" value="2"/>
</dbReference>
<reference evidence="5 6" key="2">
    <citation type="journal article" date="2016" name="Genome Announc.">
        <title>Draft Genome Sequence of Erythromycin- and Oxytetracycline-Sensitive Nocardia seriolae Strain U-1 (NBRC 110359).</title>
        <authorList>
            <person name="Imajoh M."/>
            <person name="Sukeda M."/>
            <person name="Shimizu M."/>
            <person name="Yamane J."/>
            <person name="Ohnishi K."/>
            <person name="Oshima S."/>
        </authorList>
    </citation>
    <scope>NUCLEOTIDE SEQUENCE [LARGE SCALE GENOMIC DNA]</scope>
    <source>
        <strain evidence="5 6">U-1</strain>
    </source>
</reference>
<name>A0ABC9Z398_9NOCA</name>
<dbReference type="InterPro" id="IPR002864">
    <property type="entry name" value="Acyl-ACP_thioesterase_NHD"/>
</dbReference>
<evidence type="ECO:0000259" key="3">
    <source>
        <dbReference type="Pfam" id="PF20791"/>
    </source>
</evidence>
<evidence type="ECO:0000313" key="6">
    <source>
        <dbReference type="Proteomes" id="UP000037179"/>
    </source>
</evidence>
<feature type="compositionally biased region" description="Low complexity" evidence="1">
    <location>
        <begin position="9"/>
        <end position="20"/>
    </location>
</feature>
<dbReference type="Pfam" id="PF01643">
    <property type="entry name" value="Acyl-ACP_TE"/>
    <property type="match status" value="1"/>
</dbReference>
<dbReference type="InterPro" id="IPR049427">
    <property type="entry name" value="Acyl-ACP_TE_C"/>
</dbReference>
<evidence type="ECO:0000259" key="2">
    <source>
        <dbReference type="Pfam" id="PF01643"/>
    </source>
</evidence>
<evidence type="ECO:0000313" key="4">
    <source>
        <dbReference type="EMBL" id="APA97443.1"/>
    </source>
</evidence>
<evidence type="ECO:0000256" key="1">
    <source>
        <dbReference type="SAM" id="MobiDB-lite"/>
    </source>
</evidence>
<evidence type="ECO:0008006" key="8">
    <source>
        <dbReference type="Google" id="ProtNLM"/>
    </source>
</evidence>
<dbReference type="InterPro" id="IPR029069">
    <property type="entry name" value="HotDog_dom_sf"/>
</dbReference>
<dbReference type="Pfam" id="PF20791">
    <property type="entry name" value="Acyl-ACP_TE_C"/>
    <property type="match status" value="1"/>
</dbReference>
<sequence length="263" mass="30337">MMNQLVDRPSPISSHPLSLPLAPVPDSGHIFDVTRRLGTVDMDENQNLRIDGIARHLQDAGVDHLIHMDALDTHPHWIVRRTVIDVLQPITWPAQLRIRRWCSGISPRWCTMRARIDSDTGGLIETEGFWIHMNKDTMSPSRVADEFFDLMCTTTADHRLRWRQWLDTPLPTTPGTRFPLRRTDTDHFQHITNTAYWHAIHEFTADATELTQSPHRFVLEYNKPIRYGELLDIHTTRNTDTLTLWFSVAGDTRAIAQLLPAKS</sequence>
<evidence type="ECO:0000313" key="5">
    <source>
        <dbReference type="EMBL" id="GAP32219.1"/>
    </source>
</evidence>
<dbReference type="RefSeq" id="WP_228102723.1">
    <property type="nucleotide sequence ID" value="NZ_AP017900.1"/>
</dbReference>
<reference evidence="6" key="1">
    <citation type="submission" date="2015-07" db="EMBL/GenBank/DDBJ databases">
        <title>Nocardia seriolae U-1 whole genome shotgun sequence.</title>
        <authorList>
            <person name="Imajoh M."/>
            <person name="Fukumoto Y."/>
            <person name="Sukeda M."/>
            <person name="Yamane J."/>
            <person name="Yamasaki K."/>
            <person name="Shimizu M."/>
            <person name="Ohnishi K."/>
            <person name="Oshima S."/>
        </authorList>
    </citation>
    <scope>NUCLEOTIDE SEQUENCE [LARGE SCALE GENOMIC DNA]</scope>
    <source>
        <strain evidence="6">U-1</strain>
    </source>
</reference>
<protein>
    <recommendedName>
        <fullName evidence="8">Acyl-ACP thioesterase</fullName>
    </recommendedName>
</protein>
<dbReference type="InterPro" id="IPR050563">
    <property type="entry name" value="4-hydroxybenzoyl-CoA_TE"/>
</dbReference>
<dbReference type="KEGG" id="nsr:NS506_03391"/>
<dbReference type="Gene3D" id="3.10.129.10">
    <property type="entry name" value="Hotdog Thioesterase"/>
    <property type="match status" value="1"/>
</dbReference>
<dbReference type="GeneID" id="93376018"/>
<feature type="domain" description="Acyl-ACP thioesterase-like C-terminal" evidence="3">
    <location>
        <begin position="176"/>
        <end position="239"/>
    </location>
</feature>
<keyword evidence="6" id="KW-1185">Reference proteome</keyword>
<dbReference type="PANTHER" id="PTHR31793">
    <property type="entry name" value="4-HYDROXYBENZOYL-COA THIOESTERASE FAMILY MEMBER"/>
    <property type="match status" value="1"/>
</dbReference>
<dbReference type="AlphaFoldDB" id="A0ABC9Z398"/>
<feature type="domain" description="Acyl-ACP thioesterase N-terminal hotdog" evidence="2">
    <location>
        <begin position="39"/>
        <end position="149"/>
    </location>
</feature>
<proteinExistence type="predicted"/>